<keyword evidence="1" id="KW-0732">Signal</keyword>
<protein>
    <recommendedName>
        <fullName evidence="2">Outer membrane protein beta-barrel domain-containing protein</fullName>
    </recommendedName>
</protein>
<accession>A0A379MRL9</accession>
<dbReference type="RefSeq" id="WP_027291751.1">
    <property type="nucleotide sequence ID" value="NZ_CALVFX010000010.1"/>
</dbReference>
<evidence type="ECO:0000313" key="3">
    <source>
        <dbReference type="EMBL" id="SUE34374.1"/>
    </source>
</evidence>
<proteinExistence type="predicted"/>
<name>A0A379MRL9_9BACT</name>
<keyword evidence="4" id="KW-1185">Reference proteome</keyword>
<dbReference type="EMBL" id="UGVL01000001">
    <property type="protein sequence ID" value="SUE34374.1"/>
    <property type="molecule type" value="Genomic_DNA"/>
</dbReference>
<evidence type="ECO:0000259" key="2">
    <source>
        <dbReference type="Pfam" id="PF13568"/>
    </source>
</evidence>
<reference evidence="3 4" key="1">
    <citation type="submission" date="2018-06" db="EMBL/GenBank/DDBJ databases">
        <authorList>
            <consortium name="Pathogen Informatics"/>
            <person name="Doyle S."/>
        </authorList>
    </citation>
    <scope>NUCLEOTIDE SEQUENCE [LARGE SCALE GENOMIC DNA]</scope>
    <source>
        <strain evidence="3 4">NCTC11190</strain>
    </source>
</reference>
<dbReference type="Pfam" id="PF13568">
    <property type="entry name" value="OMP_b-brl_2"/>
    <property type="match status" value="1"/>
</dbReference>
<feature type="chain" id="PRO_5016962973" description="Outer membrane protein beta-barrel domain-containing protein" evidence="1">
    <location>
        <begin position="21"/>
        <end position="214"/>
    </location>
</feature>
<gene>
    <name evidence="3" type="ORF">NCTC11190_01597</name>
</gene>
<dbReference type="OrthoDB" id="947434at2"/>
<evidence type="ECO:0000313" key="4">
    <source>
        <dbReference type="Proteomes" id="UP000255233"/>
    </source>
</evidence>
<feature type="domain" description="Outer membrane protein beta-barrel" evidence="2">
    <location>
        <begin position="19"/>
        <end position="185"/>
    </location>
</feature>
<sequence length="214" mass="23602">MKKIFLLLLIACGGFSAAQAQSFFQFGVKGGLLVNNSDLKYVFSGSQDRYDESSTKPGFELGFQARLRLPMGFLLQPEIVYARTSGSFPIDATNGGGGQYGDKLKIRSNWIEVPVLVGWKFSIVRLMLGPSFRFPMDEVMNAGLEEAKVAPRLQNFVMGYQAGVGVDLGRLTLDARFCGNFTNITDQGVSQSYTPDLKVKERRVAVTIGYMILK</sequence>
<evidence type="ECO:0000256" key="1">
    <source>
        <dbReference type="SAM" id="SignalP"/>
    </source>
</evidence>
<dbReference type="Proteomes" id="UP000255233">
    <property type="component" value="Unassembled WGS sequence"/>
</dbReference>
<organism evidence="3 4">
    <name type="scientific">Rikenella microfusus</name>
    <dbReference type="NCBI Taxonomy" id="28139"/>
    <lineage>
        <taxon>Bacteria</taxon>
        <taxon>Pseudomonadati</taxon>
        <taxon>Bacteroidota</taxon>
        <taxon>Bacteroidia</taxon>
        <taxon>Bacteroidales</taxon>
        <taxon>Rikenellaceae</taxon>
        <taxon>Rikenella</taxon>
    </lineage>
</organism>
<dbReference type="STRING" id="880526.GCA_000427365_02222"/>
<feature type="signal peptide" evidence="1">
    <location>
        <begin position="1"/>
        <end position="20"/>
    </location>
</feature>
<dbReference type="AlphaFoldDB" id="A0A379MRL9"/>
<dbReference type="InterPro" id="IPR025665">
    <property type="entry name" value="Beta-barrel_OMP_2"/>
</dbReference>